<reference evidence="8 10" key="1">
    <citation type="submission" date="2016-10" db="EMBL/GenBank/DDBJ databases">
        <authorList>
            <person name="de Groot N.N."/>
        </authorList>
    </citation>
    <scope>NUCLEOTIDE SEQUENCE [LARGE SCALE GENOMIC DNA]</scope>
    <source>
        <strain evidence="8 10">WG14</strain>
    </source>
</reference>
<sequence>MIEAKFYESEDDIVVCNLCPHHCRIQDGKTGICDVRKNQDGKLISLNYSEITAFGLDPIEKKPLFHFKPGEEILSLGTWGCNLSCPFCQNFEISKTSPQEKKIIQPFEIVGLMKKYKVNGVAYTYSEPVVWYEYVLETSKLVKQENEKNYNVMITNGFIEKEPLKELLPYIDAFNIDLKTFDEKIYKKELKGELENIKNNIEFLYKQGKHVEITTLIVPGISNDLKLLENEFKFISSVSQKIPLHLSRYFPRYKYDQMPTDIGIMKEFYHLAKKYLDHVYLGNVWNKNYESTYCSKCGETLIERSGYNIKFKNLDKNGGCIKCGLKEIEI</sequence>
<dbReference type="Proteomes" id="UP000199322">
    <property type="component" value="Unassembled WGS sequence"/>
</dbReference>
<dbReference type="SFLD" id="SFLDG01101">
    <property type="entry name" value="Uncharacterised_Radical_SAM_Su"/>
    <property type="match status" value="1"/>
</dbReference>
<evidence type="ECO:0000256" key="3">
    <source>
        <dbReference type="ARBA" id="ARBA00022723"/>
    </source>
</evidence>
<dbReference type="SFLD" id="SFLDS00029">
    <property type="entry name" value="Radical_SAM"/>
    <property type="match status" value="1"/>
</dbReference>
<keyword evidence="2 6" id="KW-0949">S-adenosyl-L-methionine</keyword>
<evidence type="ECO:0000313" key="8">
    <source>
        <dbReference type="EMBL" id="SDC60847.1"/>
    </source>
</evidence>
<keyword evidence="4 6" id="KW-0408">Iron</keyword>
<dbReference type="PANTHER" id="PTHR30352">
    <property type="entry name" value="PYRUVATE FORMATE-LYASE-ACTIVATING ENZYME"/>
    <property type="match status" value="1"/>
</dbReference>
<reference evidence="9 11" key="2">
    <citation type="submission" date="2019-04" db="EMBL/GenBank/DDBJ databases">
        <title>Draft genome sequence data and analysis of a Fermenting Bacterium, Geotoga petraea strain HO-Geo1, isolated from heavy-oil petroleum reservoir in Russia.</title>
        <authorList>
            <person name="Grouzdev D.S."/>
            <person name="Semenova E.M."/>
            <person name="Sokolova D.S."/>
            <person name="Tourova T.P."/>
            <person name="Poltaraus A.B."/>
            <person name="Nazina T.N."/>
        </authorList>
    </citation>
    <scope>NUCLEOTIDE SEQUENCE [LARGE SCALE GENOMIC DNA]</scope>
    <source>
        <strain evidence="9 11">HO-Geo1</strain>
    </source>
</reference>
<dbReference type="OrthoDB" id="9778883at2"/>
<dbReference type="CDD" id="cd01335">
    <property type="entry name" value="Radical_SAM"/>
    <property type="match status" value="1"/>
</dbReference>
<evidence type="ECO:0000256" key="5">
    <source>
        <dbReference type="ARBA" id="ARBA00023014"/>
    </source>
</evidence>
<feature type="binding site" evidence="6">
    <location>
        <position position="85"/>
    </location>
    <ligand>
        <name>[4Fe-4S] cluster</name>
        <dbReference type="ChEBI" id="CHEBI:49883"/>
        <note>4Fe-4S-S-AdoMet</note>
    </ligand>
</feature>
<keyword evidence="10" id="KW-1185">Reference proteome</keyword>
<accession>A0A1G6N082</accession>
<keyword evidence="8" id="KW-0670">Pyruvate</keyword>
<evidence type="ECO:0000256" key="1">
    <source>
        <dbReference type="ARBA" id="ARBA00022485"/>
    </source>
</evidence>
<dbReference type="InterPro" id="IPR016431">
    <property type="entry name" value="Pyrv-formate_lyase-activ_prd"/>
</dbReference>
<dbReference type="SUPFAM" id="SSF102114">
    <property type="entry name" value="Radical SAM enzymes"/>
    <property type="match status" value="1"/>
</dbReference>
<dbReference type="InterPro" id="IPR027596">
    <property type="entry name" value="AmmeMemoSam_rS"/>
</dbReference>
<dbReference type="RefSeq" id="WP_091404162.1">
    <property type="nucleotide sequence ID" value="NZ_FMYV01000005.1"/>
</dbReference>
<evidence type="ECO:0000256" key="4">
    <source>
        <dbReference type="ARBA" id="ARBA00023004"/>
    </source>
</evidence>
<dbReference type="Proteomes" id="UP000297288">
    <property type="component" value="Unassembled WGS sequence"/>
</dbReference>
<dbReference type="PROSITE" id="PS51918">
    <property type="entry name" value="RADICAL_SAM"/>
    <property type="match status" value="1"/>
</dbReference>
<dbReference type="STRING" id="28234.SAMN04488588_1439"/>
<comment type="cofactor">
    <cofactor evidence="6">
        <name>[4Fe-4S] cluster</name>
        <dbReference type="ChEBI" id="CHEBI:49883"/>
    </cofactor>
    <text evidence="6">Binds 1 [4Fe-4S] cluster. The cluster is coordinated with 3 cysteines and an exchangeable S-adenosyl-L-methionine.</text>
</comment>
<keyword evidence="1" id="KW-0004">4Fe-4S</keyword>
<evidence type="ECO:0000313" key="10">
    <source>
        <dbReference type="Proteomes" id="UP000199322"/>
    </source>
</evidence>
<name>A0A1G6N082_9BACT</name>
<evidence type="ECO:0000256" key="6">
    <source>
        <dbReference type="PIRSR" id="PIRSR004869-50"/>
    </source>
</evidence>
<dbReference type="InterPro" id="IPR058240">
    <property type="entry name" value="rSAM_sf"/>
</dbReference>
<feature type="binding site" evidence="6">
    <location>
        <position position="88"/>
    </location>
    <ligand>
        <name>[4Fe-4S] cluster</name>
        <dbReference type="ChEBI" id="CHEBI:49883"/>
        <note>4Fe-4S-S-AdoMet</note>
    </ligand>
</feature>
<dbReference type="NCBIfam" id="TIGR04337">
    <property type="entry name" value="AmmeMemoSam_rS"/>
    <property type="match status" value="1"/>
</dbReference>
<dbReference type="InterPro" id="IPR007197">
    <property type="entry name" value="rSAM"/>
</dbReference>
<keyword evidence="5 6" id="KW-0411">Iron-sulfur</keyword>
<feature type="binding site" evidence="6">
    <location>
        <position position="81"/>
    </location>
    <ligand>
        <name>[4Fe-4S] cluster</name>
        <dbReference type="ChEBI" id="CHEBI:49883"/>
        <note>4Fe-4S-S-AdoMet</note>
    </ligand>
</feature>
<proteinExistence type="predicted"/>
<evidence type="ECO:0000256" key="2">
    <source>
        <dbReference type="ARBA" id="ARBA00022691"/>
    </source>
</evidence>
<dbReference type="InterPro" id="IPR013785">
    <property type="entry name" value="Aldolase_TIM"/>
</dbReference>
<dbReference type="InterPro" id="IPR034457">
    <property type="entry name" value="Organic_radical-activating"/>
</dbReference>
<evidence type="ECO:0000313" key="9">
    <source>
        <dbReference type="EMBL" id="TGG87289.1"/>
    </source>
</evidence>
<gene>
    <name evidence="9" type="primary">amrS</name>
    <name evidence="9" type="ORF">E4650_08265</name>
    <name evidence="8" type="ORF">SAMN04488588_1439</name>
</gene>
<protein>
    <submittedName>
        <fullName evidence="9">AmmeMemoRadiSam system radical SAM enzyme</fullName>
    </submittedName>
    <submittedName>
        <fullName evidence="8">Pyruvate formate lyase activating enzyme</fullName>
    </submittedName>
</protein>
<dbReference type="PANTHER" id="PTHR30352:SF5">
    <property type="entry name" value="PYRUVATE FORMATE-LYASE 1-ACTIVATING ENZYME"/>
    <property type="match status" value="1"/>
</dbReference>
<dbReference type="AlphaFoldDB" id="A0A1G6N082"/>
<keyword evidence="3 6" id="KW-0479">Metal-binding</keyword>
<dbReference type="Gene3D" id="3.20.20.70">
    <property type="entry name" value="Aldolase class I"/>
    <property type="match status" value="1"/>
</dbReference>
<dbReference type="GO" id="GO:0046872">
    <property type="term" value="F:metal ion binding"/>
    <property type="evidence" value="ECO:0007669"/>
    <property type="project" value="UniProtKB-KW"/>
</dbReference>
<dbReference type="GO" id="GO:0051539">
    <property type="term" value="F:4 iron, 4 sulfur cluster binding"/>
    <property type="evidence" value="ECO:0007669"/>
    <property type="project" value="UniProtKB-KW"/>
</dbReference>
<evidence type="ECO:0000259" key="7">
    <source>
        <dbReference type="PROSITE" id="PS51918"/>
    </source>
</evidence>
<dbReference type="GO" id="GO:0016829">
    <property type="term" value="F:lyase activity"/>
    <property type="evidence" value="ECO:0007669"/>
    <property type="project" value="UniProtKB-KW"/>
</dbReference>
<evidence type="ECO:0000313" key="11">
    <source>
        <dbReference type="Proteomes" id="UP000297288"/>
    </source>
</evidence>
<dbReference type="PIRSF" id="PIRSF004869">
    <property type="entry name" value="PflX_prd"/>
    <property type="match status" value="1"/>
</dbReference>
<keyword evidence="8" id="KW-0456">Lyase</keyword>
<dbReference type="EMBL" id="SRME01000005">
    <property type="protein sequence ID" value="TGG87289.1"/>
    <property type="molecule type" value="Genomic_DNA"/>
</dbReference>
<dbReference type="Pfam" id="PF04055">
    <property type="entry name" value="Radical_SAM"/>
    <property type="match status" value="1"/>
</dbReference>
<dbReference type="EMBL" id="FMYV01000005">
    <property type="protein sequence ID" value="SDC60847.1"/>
    <property type="molecule type" value="Genomic_DNA"/>
</dbReference>
<feature type="domain" description="Radical SAM core" evidence="7">
    <location>
        <begin position="66"/>
        <end position="281"/>
    </location>
</feature>
<organism evidence="8 10">
    <name type="scientific">Geotoga petraea</name>
    <dbReference type="NCBI Taxonomy" id="28234"/>
    <lineage>
        <taxon>Bacteria</taxon>
        <taxon>Thermotogati</taxon>
        <taxon>Thermotogota</taxon>
        <taxon>Thermotogae</taxon>
        <taxon>Petrotogales</taxon>
        <taxon>Petrotogaceae</taxon>
        <taxon>Geotoga</taxon>
    </lineage>
</organism>